<gene>
    <name evidence="6" type="primary">degT</name>
    <name evidence="6" type="ORF">SPIROBIBN47_170032</name>
</gene>
<dbReference type="PIRSF" id="PIRSF000390">
    <property type="entry name" value="PLP_StrS"/>
    <property type="match status" value="1"/>
</dbReference>
<feature type="active site" description="Proton acceptor" evidence="3">
    <location>
        <position position="190"/>
    </location>
</feature>
<keyword evidence="1 4" id="KW-0663">Pyridoxal phosphate</keyword>
<dbReference type="InterPro" id="IPR015424">
    <property type="entry name" value="PyrdxlP-dep_Trfase"/>
</dbReference>
<name>A0A3P3XGX0_9SPIR</name>
<evidence type="ECO:0000256" key="5">
    <source>
        <dbReference type="RuleBase" id="RU004508"/>
    </source>
</evidence>
<dbReference type="AlphaFoldDB" id="A0A3P3XGX0"/>
<dbReference type="Gene3D" id="3.90.1150.10">
    <property type="entry name" value="Aspartate Aminotransferase, domain 1"/>
    <property type="match status" value="1"/>
</dbReference>
<dbReference type="Gene3D" id="3.40.640.10">
    <property type="entry name" value="Type I PLP-dependent aspartate aminotransferase-like (Major domain)"/>
    <property type="match status" value="1"/>
</dbReference>
<dbReference type="GO" id="GO:0030170">
    <property type="term" value="F:pyridoxal phosphate binding"/>
    <property type="evidence" value="ECO:0007669"/>
    <property type="project" value="TreeGrafter"/>
</dbReference>
<organism evidence="6">
    <name type="scientific">uncultured spirochete</name>
    <dbReference type="NCBI Taxonomy" id="156406"/>
    <lineage>
        <taxon>Bacteria</taxon>
        <taxon>Pseudomonadati</taxon>
        <taxon>Spirochaetota</taxon>
        <taxon>Spirochaetia</taxon>
        <taxon>Spirochaetales</taxon>
        <taxon>environmental samples</taxon>
    </lineage>
</organism>
<evidence type="ECO:0000256" key="4">
    <source>
        <dbReference type="PIRSR" id="PIRSR000390-2"/>
    </source>
</evidence>
<dbReference type="InterPro" id="IPR000653">
    <property type="entry name" value="DegT/StrS_aminotransferase"/>
</dbReference>
<dbReference type="GO" id="GO:0000271">
    <property type="term" value="P:polysaccharide biosynthetic process"/>
    <property type="evidence" value="ECO:0007669"/>
    <property type="project" value="TreeGrafter"/>
</dbReference>
<feature type="modified residue" description="N6-(pyridoxal phosphate)lysine" evidence="4">
    <location>
        <position position="190"/>
    </location>
</feature>
<comment type="similarity">
    <text evidence="2 5">Belongs to the DegT/DnrJ/EryC1 family.</text>
</comment>
<dbReference type="Pfam" id="PF01041">
    <property type="entry name" value="DegT_DnrJ_EryC1"/>
    <property type="match status" value="1"/>
</dbReference>
<dbReference type="PANTHER" id="PTHR30244:SF36">
    <property type="entry name" value="3-OXO-GLUCOSE-6-PHOSPHATE:GLUTAMATE AMINOTRANSFERASE"/>
    <property type="match status" value="1"/>
</dbReference>
<accession>A0A3P3XGX0</accession>
<protein>
    <submittedName>
        <fullName evidence="6">Pleiotropic regulatory protein</fullName>
    </submittedName>
</protein>
<dbReference type="InterPro" id="IPR015422">
    <property type="entry name" value="PyrdxlP-dep_Trfase_small"/>
</dbReference>
<reference evidence="6" key="1">
    <citation type="submission" date="2017-02" db="EMBL/GenBank/DDBJ databases">
        <authorList>
            <person name="Regsiter A."/>
            <person name="William W."/>
        </authorList>
    </citation>
    <scope>NUCLEOTIDE SEQUENCE</scope>
    <source>
        <strain evidence="6">Bib</strain>
    </source>
</reference>
<evidence type="ECO:0000313" key="6">
    <source>
        <dbReference type="EMBL" id="SLM11078.1"/>
    </source>
</evidence>
<dbReference type="PANTHER" id="PTHR30244">
    <property type="entry name" value="TRANSAMINASE"/>
    <property type="match status" value="1"/>
</dbReference>
<evidence type="ECO:0000256" key="1">
    <source>
        <dbReference type="ARBA" id="ARBA00022898"/>
    </source>
</evidence>
<evidence type="ECO:0000256" key="3">
    <source>
        <dbReference type="PIRSR" id="PIRSR000390-1"/>
    </source>
</evidence>
<sequence length="371" mass="41400">MNVPFYTSTREYQNRKAEFDAAVRGVMERGDFILGEEVAAFEREAAEFLGARYAVGVASGSDALVIGSDILDFKDGAEVLTPTFTFFASTSCVARLGGKPILVDMDPKTLNMDLADAERKVTKKTVGIIPVHLFVQPTPMQKVMDFARAHGLKVLEDAAEAWGMESRVDGSWKKAGTIGDIGIYSFFPTKTLGAYGDAGLMVTNDEELYKKIKSYRVHGSSVKYHHDYIGYNSRLDTLQAAILRVKLQRTKEAIAARARHAAHYTERLSRLPEVRIPRVAGGNRGVYYVYNILVPQRDDLAAFLKEKGIGTSIYYPLPLHLQKCFSYLGYKEGDFPVAERVCKEILALPIYPELRDDEVDYVCDAIASFYK</sequence>
<dbReference type="CDD" id="cd00616">
    <property type="entry name" value="AHBA_syn"/>
    <property type="match status" value="1"/>
</dbReference>
<dbReference type="GO" id="GO:0008483">
    <property type="term" value="F:transaminase activity"/>
    <property type="evidence" value="ECO:0007669"/>
    <property type="project" value="TreeGrafter"/>
</dbReference>
<evidence type="ECO:0000256" key="2">
    <source>
        <dbReference type="ARBA" id="ARBA00037999"/>
    </source>
</evidence>
<dbReference type="InterPro" id="IPR015421">
    <property type="entry name" value="PyrdxlP-dep_Trfase_major"/>
</dbReference>
<dbReference type="SUPFAM" id="SSF53383">
    <property type="entry name" value="PLP-dependent transferases"/>
    <property type="match status" value="1"/>
</dbReference>
<proteinExistence type="inferred from homology"/>
<dbReference type="EMBL" id="FWDM01000009">
    <property type="protein sequence ID" value="SLM11078.1"/>
    <property type="molecule type" value="Genomic_DNA"/>
</dbReference>